<dbReference type="PANTHER" id="PTHR33048:SF123">
    <property type="entry name" value="INTEGRAL MEMBRANE PROTEIN"/>
    <property type="match status" value="1"/>
</dbReference>
<reference evidence="9" key="1">
    <citation type="submission" date="2022-11" db="EMBL/GenBank/DDBJ databases">
        <authorList>
            <person name="Petersen C."/>
        </authorList>
    </citation>
    <scope>NUCLEOTIDE SEQUENCE</scope>
    <source>
        <strain evidence="9">IBT 26290</strain>
    </source>
</reference>
<evidence type="ECO:0000313" key="9">
    <source>
        <dbReference type="EMBL" id="KAJ5152784.1"/>
    </source>
</evidence>
<dbReference type="InterPro" id="IPR049326">
    <property type="entry name" value="Rhodopsin_dom_fungi"/>
</dbReference>
<reference evidence="9" key="2">
    <citation type="journal article" date="2023" name="IMA Fungus">
        <title>Comparative genomic study of the Penicillium genus elucidates a diverse pangenome and 15 lateral gene transfer events.</title>
        <authorList>
            <person name="Petersen C."/>
            <person name="Sorensen T."/>
            <person name="Nielsen M.R."/>
            <person name="Sondergaard T.E."/>
            <person name="Sorensen J.L."/>
            <person name="Fitzpatrick D.A."/>
            <person name="Frisvad J.C."/>
            <person name="Nielsen K.L."/>
        </authorList>
    </citation>
    <scope>NUCLEOTIDE SEQUENCE</scope>
    <source>
        <strain evidence="9">IBT 26290</strain>
    </source>
</reference>
<feature type="region of interest" description="Disordered" evidence="6">
    <location>
        <begin position="300"/>
        <end position="344"/>
    </location>
</feature>
<feature type="domain" description="Rhodopsin" evidence="8">
    <location>
        <begin position="13"/>
        <end position="272"/>
    </location>
</feature>
<keyword evidence="3 7" id="KW-1133">Transmembrane helix</keyword>
<dbReference type="EMBL" id="JAPQKN010000007">
    <property type="protein sequence ID" value="KAJ5152784.1"/>
    <property type="molecule type" value="Genomic_DNA"/>
</dbReference>
<evidence type="ECO:0000256" key="5">
    <source>
        <dbReference type="ARBA" id="ARBA00038359"/>
    </source>
</evidence>
<evidence type="ECO:0000256" key="3">
    <source>
        <dbReference type="ARBA" id="ARBA00022989"/>
    </source>
</evidence>
<dbReference type="PANTHER" id="PTHR33048">
    <property type="entry name" value="PTH11-LIKE INTEGRAL MEMBRANE PROTEIN (AFU_ORTHOLOGUE AFUA_5G11245)"/>
    <property type="match status" value="1"/>
</dbReference>
<gene>
    <name evidence="9" type="ORF">N7482_009262</name>
</gene>
<feature type="transmembrane region" description="Helical" evidence="7">
    <location>
        <begin position="28"/>
        <end position="49"/>
    </location>
</feature>
<feature type="transmembrane region" description="Helical" evidence="7">
    <location>
        <begin position="211"/>
        <end position="233"/>
    </location>
</feature>
<proteinExistence type="inferred from homology"/>
<dbReference type="GeneID" id="81430562"/>
<dbReference type="Pfam" id="PF20684">
    <property type="entry name" value="Fung_rhodopsin"/>
    <property type="match status" value="1"/>
</dbReference>
<comment type="caution">
    <text evidence="9">The sequence shown here is derived from an EMBL/GenBank/DDBJ whole genome shotgun (WGS) entry which is preliminary data.</text>
</comment>
<dbReference type="GO" id="GO:0016020">
    <property type="term" value="C:membrane"/>
    <property type="evidence" value="ECO:0007669"/>
    <property type="project" value="UniProtKB-SubCell"/>
</dbReference>
<feature type="transmembrane region" description="Helical" evidence="7">
    <location>
        <begin position="127"/>
        <end position="152"/>
    </location>
</feature>
<keyword evidence="10" id="KW-1185">Reference proteome</keyword>
<evidence type="ECO:0000256" key="6">
    <source>
        <dbReference type="SAM" id="MobiDB-lite"/>
    </source>
</evidence>
<evidence type="ECO:0000256" key="2">
    <source>
        <dbReference type="ARBA" id="ARBA00022692"/>
    </source>
</evidence>
<accession>A0A9W9LFK0</accession>
<evidence type="ECO:0000256" key="4">
    <source>
        <dbReference type="ARBA" id="ARBA00023136"/>
    </source>
</evidence>
<organism evidence="9 10">
    <name type="scientific">Penicillium canariense</name>
    <dbReference type="NCBI Taxonomy" id="189055"/>
    <lineage>
        <taxon>Eukaryota</taxon>
        <taxon>Fungi</taxon>
        <taxon>Dikarya</taxon>
        <taxon>Ascomycota</taxon>
        <taxon>Pezizomycotina</taxon>
        <taxon>Eurotiomycetes</taxon>
        <taxon>Eurotiomycetidae</taxon>
        <taxon>Eurotiales</taxon>
        <taxon>Aspergillaceae</taxon>
        <taxon>Penicillium</taxon>
    </lineage>
</organism>
<name>A0A9W9LFK0_9EURO</name>
<dbReference type="Proteomes" id="UP001149163">
    <property type="component" value="Unassembled WGS sequence"/>
</dbReference>
<feature type="compositionally biased region" description="Polar residues" evidence="6">
    <location>
        <begin position="326"/>
        <end position="341"/>
    </location>
</feature>
<dbReference type="RefSeq" id="XP_056539092.1">
    <property type="nucleotide sequence ID" value="XM_056691386.1"/>
</dbReference>
<comment type="subcellular location">
    <subcellularLocation>
        <location evidence="1">Membrane</location>
        <topology evidence="1">Multi-pass membrane protein</topology>
    </subcellularLocation>
</comment>
<feature type="transmembrane region" description="Helical" evidence="7">
    <location>
        <begin position="102"/>
        <end position="120"/>
    </location>
</feature>
<dbReference type="OrthoDB" id="5413793at2759"/>
<comment type="similarity">
    <text evidence="5">Belongs to the SAT4 family.</text>
</comment>
<dbReference type="AlphaFoldDB" id="A0A9W9LFK0"/>
<evidence type="ECO:0000313" key="10">
    <source>
        <dbReference type="Proteomes" id="UP001149163"/>
    </source>
</evidence>
<evidence type="ECO:0000259" key="8">
    <source>
        <dbReference type="Pfam" id="PF20684"/>
    </source>
</evidence>
<evidence type="ECO:0000256" key="1">
    <source>
        <dbReference type="ARBA" id="ARBA00004141"/>
    </source>
</evidence>
<keyword evidence="2 7" id="KW-0812">Transmembrane</keyword>
<keyword evidence="4 7" id="KW-0472">Membrane</keyword>
<protein>
    <recommendedName>
        <fullName evidence="8">Rhodopsin domain-containing protein</fullName>
    </recommendedName>
</protein>
<feature type="transmembrane region" description="Helical" evidence="7">
    <location>
        <begin position="172"/>
        <end position="195"/>
    </location>
</feature>
<evidence type="ECO:0000256" key="7">
    <source>
        <dbReference type="SAM" id="Phobius"/>
    </source>
</evidence>
<dbReference type="InterPro" id="IPR052337">
    <property type="entry name" value="SAT4-like"/>
</dbReference>
<sequence length="379" mass="42367">MLIASSTLCIFVRVFVRVRYISFGLDDCFCVIGWVLTVLECLVCIISKFDAPGRRLNPNHTFLRLTFNTTIVTNYGYGKHIDTIHDANTIQMFLKLDFVTELSYVLALGCIKISFCLFYLKIFPGKVFRILCWCVLVVLAGETLADFFVVVFQCSPVYKAWDAAGVVDGKCLQLLSFFYIAFGIRLGTDFALLALPIPQLLKLKIAKGKRVGLIVMFGLGGLVMVTSIIRVTYLSNFSIDHTWSLVDPLNWSSTELGVGVINACVPSFKALVTFRYPKLRSMLGLSSDRSHGARYEMYGSASRRATHPDDPGSWRRSHGGTAHAKSGTTRTRTDVETSWSGSEERIIPQSRDGIHVTTDVRVDSTEHQELAKPHWPLGR</sequence>